<dbReference type="GO" id="GO:0016651">
    <property type="term" value="F:oxidoreductase activity, acting on NAD(P)H"/>
    <property type="evidence" value="ECO:0007669"/>
    <property type="project" value="TreeGrafter"/>
</dbReference>
<evidence type="ECO:0000256" key="3">
    <source>
        <dbReference type="ARBA" id="ARBA00022827"/>
    </source>
</evidence>
<dbReference type="RefSeq" id="WP_055516123.1">
    <property type="nucleotide sequence ID" value="NZ_AP023440.1"/>
</dbReference>
<gene>
    <name evidence="7" type="ORF">GCM10017557_80190</name>
</gene>
<feature type="domain" description="FAD/NAD(P)-binding" evidence="5">
    <location>
        <begin position="7"/>
        <end position="301"/>
    </location>
</feature>
<feature type="domain" description="Reductase C-terminal" evidence="6">
    <location>
        <begin position="322"/>
        <end position="392"/>
    </location>
</feature>
<keyword evidence="2" id="KW-0285">Flavoprotein</keyword>
<dbReference type="SUPFAM" id="SSF55424">
    <property type="entry name" value="FAD/NAD-linked reductases, dimerisation (C-terminal) domain"/>
    <property type="match status" value="1"/>
</dbReference>
<dbReference type="Proteomes" id="UP000516444">
    <property type="component" value="Chromosome"/>
</dbReference>
<dbReference type="InterPro" id="IPR023753">
    <property type="entry name" value="FAD/NAD-binding_dom"/>
</dbReference>
<dbReference type="OrthoDB" id="4213189at2"/>
<dbReference type="InterPro" id="IPR028202">
    <property type="entry name" value="Reductase_C"/>
</dbReference>
<dbReference type="GO" id="GO:0005737">
    <property type="term" value="C:cytoplasm"/>
    <property type="evidence" value="ECO:0007669"/>
    <property type="project" value="TreeGrafter"/>
</dbReference>
<evidence type="ECO:0000313" key="8">
    <source>
        <dbReference type="Proteomes" id="UP000516444"/>
    </source>
</evidence>
<dbReference type="InterPro" id="IPR036188">
    <property type="entry name" value="FAD/NAD-bd_sf"/>
</dbReference>
<keyword evidence="4" id="KW-0560">Oxidoreductase</keyword>
<proteinExistence type="predicted"/>
<dbReference type="Pfam" id="PF14759">
    <property type="entry name" value="Reductase_C"/>
    <property type="match status" value="1"/>
</dbReference>
<evidence type="ECO:0000259" key="5">
    <source>
        <dbReference type="Pfam" id="PF07992"/>
    </source>
</evidence>
<dbReference type="InterPro" id="IPR016156">
    <property type="entry name" value="FAD/NAD-linked_Rdtase_dimer_sf"/>
</dbReference>
<reference evidence="7 8" key="1">
    <citation type="journal article" date="2014" name="Int. J. Syst. Evol. Microbiol.">
        <title>Complete genome sequence of Corynebacterium casei LMG S-19264T (=DSM 44701T), isolated from a smear-ripened cheese.</title>
        <authorList>
            <consortium name="US DOE Joint Genome Institute (JGI-PGF)"/>
            <person name="Walter F."/>
            <person name="Albersmeier A."/>
            <person name="Kalinowski J."/>
            <person name="Ruckert C."/>
        </authorList>
    </citation>
    <scope>NUCLEOTIDE SEQUENCE [LARGE SCALE GENOMIC DNA]</scope>
    <source>
        <strain evidence="7 8">JCM 4677</strain>
    </source>
</reference>
<dbReference type="Gene3D" id="3.50.50.60">
    <property type="entry name" value="FAD/NAD(P)-binding domain"/>
    <property type="match status" value="2"/>
</dbReference>
<dbReference type="Gene3D" id="3.30.390.30">
    <property type="match status" value="1"/>
</dbReference>
<dbReference type="PRINTS" id="PR00411">
    <property type="entry name" value="PNDRDTASEI"/>
</dbReference>
<evidence type="ECO:0000256" key="2">
    <source>
        <dbReference type="ARBA" id="ARBA00022630"/>
    </source>
</evidence>
<keyword evidence="3" id="KW-0274">FAD</keyword>
<dbReference type="Pfam" id="PF07992">
    <property type="entry name" value="Pyr_redox_2"/>
    <property type="match status" value="1"/>
</dbReference>
<dbReference type="PANTHER" id="PTHR43557">
    <property type="entry name" value="APOPTOSIS-INDUCING FACTOR 1"/>
    <property type="match status" value="1"/>
</dbReference>
<evidence type="ECO:0000256" key="1">
    <source>
        <dbReference type="ARBA" id="ARBA00001974"/>
    </source>
</evidence>
<dbReference type="PRINTS" id="PR00368">
    <property type="entry name" value="FADPNR"/>
</dbReference>
<dbReference type="KEGG" id="sgm:GCM10017557_80190"/>
<dbReference type="AlphaFoldDB" id="A0A7G1PGW4"/>
<protein>
    <submittedName>
        <fullName evidence="7">Ferredoxin reductase</fullName>
    </submittedName>
</protein>
<name>A0A7G1PGW4_9ACTN</name>
<dbReference type="InterPro" id="IPR050446">
    <property type="entry name" value="FAD-oxidoreductase/Apoptosis"/>
</dbReference>
<comment type="cofactor">
    <cofactor evidence="1">
        <name>FAD</name>
        <dbReference type="ChEBI" id="CHEBI:57692"/>
    </cofactor>
</comment>
<evidence type="ECO:0000259" key="6">
    <source>
        <dbReference type="Pfam" id="PF14759"/>
    </source>
</evidence>
<evidence type="ECO:0000256" key="4">
    <source>
        <dbReference type="ARBA" id="ARBA00023002"/>
    </source>
</evidence>
<dbReference type="PANTHER" id="PTHR43557:SF2">
    <property type="entry name" value="RIESKE DOMAIN-CONTAINING PROTEIN-RELATED"/>
    <property type="match status" value="1"/>
</dbReference>
<dbReference type="EMBL" id="AP023440">
    <property type="protein sequence ID" value="BCL33160.1"/>
    <property type="molecule type" value="Genomic_DNA"/>
</dbReference>
<accession>A0A7G1PGW4</accession>
<keyword evidence="8" id="KW-1185">Reference proteome</keyword>
<organism evidence="7 8">
    <name type="scientific">Streptomyces aurantiacus</name>
    <dbReference type="NCBI Taxonomy" id="47760"/>
    <lineage>
        <taxon>Bacteria</taxon>
        <taxon>Bacillati</taxon>
        <taxon>Actinomycetota</taxon>
        <taxon>Actinomycetes</taxon>
        <taxon>Kitasatosporales</taxon>
        <taxon>Streptomycetaceae</taxon>
        <taxon>Streptomyces</taxon>
        <taxon>Streptomyces aurantiacus group</taxon>
    </lineage>
</organism>
<evidence type="ECO:0000313" key="7">
    <source>
        <dbReference type="EMBL" id="BCL33160.1"/>
    </source>
</evidence>
<dbReference type="SUPFAM" id="SSF51905">
    <property type="entry name" value="FAD/NAD(P)-binding domain"/>
    <property type="match status" value="2"/>
</dbReference>
<sequence length="407" mass="43713">MPTAPHALVIGASAAGLAAADGLRDGGWEGDLTVLGAETHPPYDRPMLSKRLLSGAAPSTPLPLRTEAQLTERRIDLHLGHRAMGLDIDRRLVVTDNGAAVPYDVLVIATGSRPRPLLTSAGETLPALRDLDDLTRIRELTATGEPVAIVGTGFIGLEVAAALRQRGVDVEIFGRSRVPMEAQVGDEVGRWLRDLHESRGVRASHGVDVDAVHGRSGDYRLVLDDHSERRASVVLAGVGVDPADTWLRGSGVARRHGVLSDPFGRTSAPQVWVAGEVANIEDPATGRRRRFDHWTNAVQQGRTVGMNAAGRRSEPLPHLRSFWTEQYGHVVRVLGERRPGDTDVVIEGDVGTGTFVVLHTRGAEVHGVTSCGFDRSQRAFRTRLIAGGTVAEFRAARTPSPEPATLD</sequence>